<keyword evidence="8" id="KW-1185">Reference proteome</keyword>
<comment type="function">
    <text evidence="5">Involved in urease metallocenter assembly. Binds nickel. Probably functions as a nickel donor during metallocenter assembly.</text>
</comment>
<organism evidence="7 8">
    <name type="scientific">Dyadobacter soli</name>
    <dbReference type="NCBI Taxonomy" id="659014"/>
    <lineage>
        <taxon>Bacteria</taxon>
        <taxon>Pseudomonadati</taxon>
        <taxon>Bacteroidota</taxon>
        <taxon>Cytophagia</taxon>
        <taxon>Cytophagales</taxon>
        <taxon>Spirosomataceae</taxon>
        <taxon>Dyadobacter</taxon>
    </lineage>
</organism>
<dbReference type="InterPro" id="IPR007864">
    <property type="entry name" value="UreE_C_dom"/>
</dbReference>
<keyword evidence="4 5" id="KW-0143">Chaperone</keyword>
<accession>A0A1G7Q1B3</accession>
<evidence type="ECO:0000256" key="1">
    <source>
        <dbReference type="ARBA" id="ARBA00004496"/>
    </source>
</evidence>
<proteinExistence type="inferred from homology"/>
<dbReference type="PIRSF" id="PIRSF036402">
    <property type="entry name" value="Ureas_acces_UreE"/>
    <property type="match status" value="1"/>
</dbReference>
<dbReference type="InterPro" id="IPR004029">
    <property type="entry name" value="UreE_N"/>
</dbReference>
<dbReference type="Pfam" id="PF02814">
    <property type="entry name" value="UreE_N"/>
    <property type="match status" value="1"/>
</dbReference>
<dbReference type="Proteomes" id="UP000198748">
    <property type="component" value="Unassembled WGS sequence"/>
</dbReference>
<evidence type="ECO:0000313" key="7">
    <source>
        <dbReference type="EMBL" id="SDF92284.1"/>
    </source>
</evidence>
<dbReference type="STRING" id="659014.SAMN04487996_113203"/>
<evidence type="ECO:0000256" key="5">
    <source>
        <dbReference type="HAMAP-Rule" id="MF_00822"/>
    </source>
</evidence>
<name>A0A1G7Q1B3_9BACT</name>
<dbReference type="GO" id="GO:0065003">
    <property type="term" value="P:protein-containing complex assembly"/>
    <property type="evidence" value="ECO:0007669"/>
    <property type="project" value="InterPro"/>
</dbReference>
<dbReference type="SUPFAM" id="SSF69737">
    <property type="entry name" value="Urease metallochaperone UreE, C-terminal domain"/>
    <property type="match status" value="1"/>
</dbReference>
<dbReference type="CDD" id="cd00571">
    <property type="entry name" value="UreE"/>
    <property type="match status" value="1"/>
</dbReference>
<protein>
    <recommendedName>
        <fullName evidence="5">Urease accessory protein UreE</fullName>
    </recommendedName>
</protein>
<dbReference type="NCBIfam" id="NF009754">
    <property type="entry name" value="PRK13261.1-6"/>
    <property type="match status" value="1"/>
</dbReference>
<dbReference type="EMBL" id="FNAN01000013">
    <property type="protein sequence ID" value="SDF92284.1"/>
    <property type="molecule type" value="Genomic_DNA"/>
</dbReference>
<feature type="domain" description="UreE urease accessory N-terminal" evidence="6">
    <location>
        <begin position="7"/>
        <end position="71"/>
    </location>
</feature>
<dbReference type="GO" id="GO:0005737">
    <property type="term" value="C:cytoplasm"/>
    <property type="evidence" value="ECO:0007669"/>
    <property type="project" value="UniProtKB-SubCell"/>
</dbReference>
<comment type="similarity">
    <text evidence="5">Belongs to the UreE family.</text>
</comment>
<dbReference type="AlphaFoldDB" id="A0A1G7Q1B3"/>
<dbReference type="GO" id="GO:0006457">
    <property type="term" value="P:protein folding"/>
    <property type="evidence" value="ECO:0007669"/>
    <property type="project" value="InterPro"/>
</dbReference>
<dbReference type="Gene3D" id="2.60.260.20">
    <property type="entry name" value="Urease metallochaperone UreE, N-terminal domain"/>
    <property type="match status" value="1"/>
</dbReference>
<dbReference type="GO" id="GO:0016151">
    <property type="term" value="F:nickel cation binding"/>
    <property type="evidence" value="ECO:0007669"/>
    <property type="project" value="UniProtKB-UniRule"/>
</dbReference>
<dbReference type="InterPro" id="IPR012406">
    <property type="entry name" value="UreE"/>
</dbReference>
<dbReference type="Pfam" id="PF05194">
    <property type="entry name" value="UreE_C"/>
    <property type="match status" value="1"/>
</dbReference>
<dbReference type="RefSeq" id="WP_229212809.1">
    <property type="nucleotide sequence ID" value="NZ_FNAN01000013.1"/>
</dbReference>
<keyword evidence="2 5" id="KW-0963">Cytoplasm</keyword>
<dbReference type="InterPro" id="IPR036118">
    <property type="entry name" value="UreE_N_sf"/>
</dbReference>
<evidence type="ECO:0000256" key="3">
    <source>
        <dbReference type="ARBA" id="ARBA00022596"/>
    </source>
</evidence>
<reference evidence="8" key="1">
    <citation type="submission" date="2016-10" db="EMBL/GenBank/DDBJ databases">
        <authorList>
            <person name="Varghese N."/>
            <person name="Submissions S."/>
        </authorList>
    </citation>
    <scope>NUCLEOTIDE SEQUENCE [LARGE SCALE GENOMIC DNA]</scope>
    <source>
        <strain evidence="8">DSM 25329</strain>
    </source>
</reference>
<evidence type="ECO:0000256" key="2">
    <source>
        <dbReference type="ARBA" id="ARBA00022490"/>
    </source>
</evidence>
<gene>
    <name evidence="5" type="primary">ureE</name>
    <name evidence="7" type="ORF">SAMN04487996_113203</name>
</gene>
<dbReference type="Gene3D" id="3.30.70.790">
    <property type="entry name" value="UreE, C-terminal domain"/>
    <property type="match status" value="1"/>
</dbReference>
<keyword evidence="3 5" id="KW-0533">Nickel</keyword>
<dbReference type="GO" id="GO:0051082">
    <property type="term" value="F:unfolded protein binding"/>
    <property type="evidence" value="ECO:0007669"/>
    <property type="project" value="UniProtKB-UniRule"/>
</dbReference>
<comment type="subcellular location">
    <subcellularLocation>
        <location evidence="1 5">Cytoplasm</location>
    </subcellularLocation>
</comment>
<evidence type="ECO:0000259" key="6">
    <source>
        <dbReference type="SMART" id="SM00988"/>
    </source>
</evidence>
<sequence length="175" mass="19956">MILVNQIIGNHADTVLGDRAIDLLEIEWFESTKRIQRKTTAHGQEIAIKFMREGQRLRQDDILYMDDAKAVLVHIKPCDAIVLSPANMLEMGTVCYEIGNKHLPLFIEDDQVMMPFEHPMFRWLEASGYRPEKQFRQLLNLLKSNVEPHGHGGSENSLFNKIINLASQVSGSNGR</sequence>
<dbReference type="HAMAP" id="MF_00822">
    <property type="entry name" value="UreE"/>
    <property type="match status" value="1"/>
</dbReference>
<dbReference type="GO" id="GO:0019627">
    <property type="term" value="P:urea metabolic process"/>
    <property type="evidence" value="ECO:0007669"/>
    <property type="project" value="InterPro"/>
</dbReference>
<evidence type="ECO:0000256" key="4">
    <source>
        <dbReference type="ARBA" id="ARBA00023186"/>
    </source>
</evidence>
<dbReference type="SMART" id="SM00988">
    <property type="entry name" value="UreE_N"/>
    <property type="match status" value="1"/>
</dbReference>
<dbReference type="SUPFAM" id="SSF69287">
    <property type="entry name" value="Urease metallochaperone UreE, N-terminal domain"/>
    <property type="match status" value="1"/>
</dbReference>
<evidence type="ECO:0000313" key="8">
    <source>
        <dbReference type="Proteomes" id="UP000198748"/>
    </source>
</evidence>